<dbReference type="SUPFAM" id="SSF48179">
    <property type="entry name" value="6-phosphogluconate dehydrogenase C-terminal domain-like"/>
    <property type="match status" value="1"/>
</dbReference>
<evidence type="ECO:0000313" key="3">
    <source>
        <dbReference type="EMBL" id="SVB23905.1"/>
    </source>
</evidence>
<dbReference type="PANTHER" id="PTHR21708">
    <property type="entry name" value="PROBABLE 2-DEHYDROPANTOATE 2-REDUCTASE"/>
    <property type="match status" value="1"/>
</dbReference>
<evidence type="ECO:0008006" key="4">
    <source>
        <dbReference type="Google" id="ProtNLM"/>
    </source>
</evidence>
<gene>
    <name evidence="3" type="ORF">METZ01_LOCUS176759</name>
</gene>
<protein>
    <recommendedName>
        <fullName evidence="4">Ketopantoate reductase C-terminal domain-containing protein</fullName>
    </recommendedName>
</protein>
<dbReference type="Pfam" id="PF08546">
    <property type="entry name" value="ApbA_C"/>
    <property type="match status" value="1"/>
</dbReference>
<dbReference type="InterPro" id="IPR051402">
    <property type="entry name" value="KPR-Related"/>
</dbReference>
<dbReference type="GO" id="GO:0005737">
    <property type="term" value="C:cytoplasm"/>
    <property type="evidence" value="ECO:0007669"/>
    <property type="project" value="TreeGrafter"/>
</dbReference>
<feature type="non-terminal residue" evidence="3">
    <location>
        <position position="1"/>
    </location>
</feature>
<dbReference type="AlphaFoldDB" id="A0A382CCS1"/>
<feature type="domain" description="Ketopantoate reductase N-terminal" evidence="1">
    <location>
        <begin position="2"/>
        <end position="56"/>
    </location>
</feature>
<sequence>RTAILCLQNGLGNCERLAKLFGAEKIMGGLCFVCLNRTAPGVVHHIAFGKIILGEHIGPPRGRTRAIAEMFKKSGVPCGVAENLGHGLWEKLVWNIPFNGLGVASAAGLEALVSKGETMPAQLGDTLSTDHLLADPQWEQNVRALMLELIDVASAKGIALEPELVDRMIENTRTMGSYRASTVIDFENGRPIELESMFLEPLRQAQAAGIAVPHLEALCIVLGKLARYLPRP</sequence>
<dbReference type="InterPro" id="IPR013328">
    <property type="entry name" value="6PGD_dom2"/>
</dbReference>
<dbReference type="Gene3D" id="1.10.1040.10">
    <property type="entry name" value="N-(1-d-carboxylethyl)-l-norvaline Dehydrogenase, domain 2"/>
    <property type="match status" value="1"/>
</dbReference>
<dbReference type="Gene3D" id="3.40.50.720">
    <property type="entry name" value="NAD(P)-binding Rossmann-like Domain"/>
    <property type="match status" value="1"/>
</dbReference>
<name>A0A382CCS1_9ZZZZ</name>
<dbReference type="InterPro" id="IPR013332">
    <property type="entry name" value="KPR_N"/>
</dbReference>
<feature type="domain" description="Ketopantoate reductase C-terminal" evidence="2">
    <location>
        <begin position="128"/>
        <end position="222"/>
    </location>
</feature>
<dbReference type="FunFam" id="1.10.1040.10:FF:000017">
    <property type="entry name" value="2-dehydropantoate 2-reductase"/>
    <property type="match status" value="1"/>
</dbReference>
<reference evidence="3" key="1">
    <citation type="submission" date="2018-05" db="EMBL/GenBank/DDBJ databases">
        <authorList>
            <person name="Lanie J.A."/>
            <person name="Ng W.-L."/>
            <person name="Kazmierczak K.M."/>
            <person name="Andrzejewski T.M."/>
            <person name="Davidsen T.M."/>
            <person name="Wayne K.J."/>
            <person name="Tettelin H."/>
            <person name="Glass J.I."/>
            <person name="Rusch D."/>
            <person name="Podicherti R."/>
            <person name="Tsui H.-C.T."/>
            <person name="Winkler M.E."/>
        </authorList>
    </citation>
    <scope>NUCLEOTIDE SEQUENCE</scope>
</reference>
<organism evidence="3">
    <name type="scientific">marine metagenome</name>
    <dbReference type="NCBI Taxonomy" id="408172"/>
    <lineage>
        <taxon>unclassified sequences</taxon>
        <taxon>metagenomes</taxon>
        <taxon>ecological metagenomes</taxon>
    </lineage>
</organism>
<evidence type="ECO:0000259" key="2">
    <source>
        <dbReference type="Pfam" id="PF08546"/>
    </source>
</evidence>
<dbReference type="Pfam" id="PF02558">
    <property type="entry name" value="ApbA"/>
    <property type="match status" value="1"/>
</dbReference>
<proteinExistence type="predicted"/>
<dbReference type="PANTHER" id="PTHR21708:SF26">
    <property type="entry name" value="2-DEHYDROPANTOATE 2-REDUCTASE"/>
    <property type="match status" value="1"/>
</dbReference>
<accession>A0A382CCS1</accession>
<dbReference type="InterPro" id="IPR013752">
    <property type="entry name" value="KPA_reductase"/>
</dbReference>
<dbReference type="InterPro" id="IPR008927">
    <property type="entry name" value="6-PGluconate_DH-like_C_sf"/>
</dbReference>
<evidence type="ECO:0000259" key="1">
    <source>
        <dbReference type="Pfam" id="PF02558"/>
    </source>
</evidence>
<dbReference type="EMBL" id="UINC01033901">
    <property type="protein sequence ID" value="SVB23905.1"/>
    <property type="molecule type" value="Genomic_DNA"/>
</dbReference>